<dbReference type="RefSeq" id="WP_111332670.1">
    <property type="nucleotide sequence ID" value="NZ_CP030032.1"/>
</dbReference>
<accession>A0A2Z4FIL1</accession>
<dbReference type="OrthoDB" id="9982488at2"/>
<proteinExistence type="predicted"/>
<organism evidence="1 2">
    <name type="scientific">Bradymonas sediminis</name>
    <dbReference type="NCBI Taxonomy" id="1548548"/>
    <lineage>
        <taxon>Bacteria</taxon>
        <taxon>Deltaproteobacteria</taxon>
        <taxon>Bradymonadales</taxon>
        <taxon>Bradymonadaceae</taxon>
        <taxon>Bradymonas</taxon>
    </lineage>
</organism>
<name>A0A2Z4FIL1_9DELT</name>
<reference evidence="1 2" key="1">
    <citation type="submission" date="2018-06" db="EMBL/GenBank/DDBJ databases">
        <title>Lujinxingia sediminis gen. nov. sp. nov., a new facultative anaerobic member of the class Deltaproteobacteria, and proposal of Lujinxingaceae fam. nov.</title>
        <authorList>
            <person name="Guo L.-Y."/>
            <person name="Li C.-M."/>
            <person name="Wang S."/>
            <person name="Du Z.-J."/>
        </authorList>
    </citation>
    <scope>NUCLEOTIDE SEQUENCE [LARGE SCALE GENOMIC DNA]</scope>
    <source>
        <strain evidence="1 2">FA350</strain>
    </source>
</reference>
<protein>
    <submittedName>
        <fullName evidence="1">Uncharacterized protein</fullName>
    </submittedName>
</protein>
<sequence length="261" mass="28721">MPQPTQSNRLEYALAEARREGARAERLRGRRRLLITGLSCVALLFAVLISGWVLVGQAKNAAPGVISQMAAERRSAVELRLGQRVDEAGVLVGELFGFVELVWKENESMLRIQASVGSARAQLGQLDAEVRAAVSAPMTQMLPLLENGPTRARRLAEELVEVVREIRRLVPTVFHALGEAQRSFRESPEGVSIGAMIVSMDVLFEPFVGPNPMLTARWVELKGALRAWVARVDADFAFASAQMDGDALSDEFLSRLARRLF</sequence>
<gene>
    <name evidence="1" type="ORF">DN745_04910</name>
</gene>
<dbReference type="KEGG" id="bsed:DN745_04910"/>
<evidence type="ECO:0000313" key="1">
    <source>
        <dbReference type="EMBL" id="AWV88710.1"/>
    </source>
</evidence>
<evidence type="ECO:0000313" key="2">
    <source>
        <dbReference type="Proteomes" id="UP000249799"/>
    </source>
</evidence>
<dbReference type="EMBL" id="CP030032">
    <property type="protein sequence ID" value="AWV88710.1"/>
    <property type="molecule type" value="Genomic_DNA"/>
</dbReference>
<dbReference type="AlphaFoldDB" id="A0A2Z4FIL1"/>
<keyword evidence="2" id="KW-1185">Reference proteome</keyword>
<dbReference type="Proteomes" id="UP000249799">
    <property type="component" value="Chromosome"/>
</dbReference>